<evidence type="ECO:0000256" key="2">
    <source>
        <dbReference type="ARBA" id="ARBA00023163"/>
    </source>
</evidence>
<dbReference type="EMBL" id="CP117413">
    <property type="protein sequence ID" value="WCT75826.1"/>
    <property type="molecule type" value="Genomic_DNA"/>
</dbReference>
<name>A0ABY7TRI7_9SPHN</name>
<evidence type="ECO:0000313" key="5">
    <source>
        <dbReference type="Proteomes" id="UP001220395"/>
    </source>
</evidence>
<dbReference type="RefSeq" id="WP_273692143.1">
    <property type="nucleotide sequence ID" value="NZ_CP117413.1"/>
</dbReference>
<sequence length="54" mass="6225">MARKIAHASELLARSDLPTERVAAAAGFRNTAQLRRYFQQLKGQTPRDFRRQPQ</sequence>
<dbReference type="InterPro" id="IPR018060">
    <property type="entry name" value="HTH_AraC"/>
</dbReference>
<feature type="domain" description="HTH araC/xylS-type" evidence="3">
    <location>
        <begin position="1"/>
        <end position="52"/>
    </location>
</feature>
<keyword evidence="4" id="KW-0614">Plasmid</keyword>
<keyword evidence="2" id="KW-0804">Transcription</keyword>
<organism evidence="4 5">
    <name type="scientific">Sphingomonas naphthae</name>
    <dbReference type="NCBI Taxonomy" id="1813468"/>
    <lineage>
        <taxon>Bacteria</taxon>
        <taxon>Pseudomonadati</taxon>
        <taxon>Pseudomonadota</taxon>
        <taxon>Alphaproteobacteria</taxon>
        <taxon>Sphingomonadales</taxon>
        <taxon>Sphingomonadaceae</taxon>
        <taxon>Sphingomonas</taxon>
    </lineage>
</organism>
<evidence type="ECO:0000259" key="3">
    <source>
        <dbReference type="PROSITE" id="PS01124"/>
    </source>
</evidence>
<dbReference type="Gene3D" id="1.10.10.60">
    <property type="entry name" value="Homeodomain-like"/>
    <property type="match status" value="1"/>
</dbReference>
<evidence type="ECO:0000256" key="1">
    <source>
        <dbReference type="ARBA" id="ARBA00023015"/>
    </source>
</evidence>
<protein>
    <submittedName>
        <fullName evidence="4">Helix-turn-helix domain-containing protein</fullName>
    </submittedName>
</protein>
<gene>
    <name evidence="4" type="ORF">PQ455_20200</name>
</gene>
<geneLocation type="plasmid" evidence="4 5">
    <name>unnamed2</name>
</geneLocation>
<keyword evidence="5" id="KW-1185">Reference proteome</keyword>
<reference evidence="4 5" key="1">
    <citation type="submission" date="2023-02" db="EMBL/GenBank/DDBJ databases">
        <title>Genome sequence of Sphingomonas naphthae.</title>
        <authorList>
            <person name="Kim S."/>
            <person name="Heo J."/>
            <person name="Kwon S.-W."/>
        </authorList>
    </citation>
    <scope>NUCLEOTIDE SEQUENCE [LARGE SCALE GENOMIC DNA]</scope>
    <source>
        <strain evidence="4 5">KACC 18716</strain>
        <plasmid evidence="4 5">unnamed2</plasmid>
    </source>
</reference>
<dbReference type="PROSITE" id="PS01124">
    <property type="entry name" value="HTH_ARAC_FAMILY_2"/>
    <property type="match status" value="1"/>
</dbReference>
<proteinExistence type="predicted"/>
<dbReference type="Proteomes" id="UP001220395">
    <property type="component" value="Plasmid unnamed2"/>
</dbReference>
<evidence type="ECO:0000313" key="4">
    <source>
        <dbReference type="EMBL" id="WCT75826.1"/>
    </source>
</evidence>
<accession>A0ABY7TRI7</accession>
<keyword evidence="1" id="KW-0805">Transcription regulation</keyword>
<dbReference type="InterPro" id="IPR009057">
    <property type="entry name" value="Homeodomain-like_sf"/>
</dbReference>
<dbReference type="Pfam" id="PF12833">
    <property type="entry name" value="HTH_18"/>
    <property type="match status" value="1"/>
</dbReference>
<dbReference type="SUPFAM" id="SSF46689">
    <property type="entry name" value="Homeodomain-like"/>
    <property type="match status" value="1"/>
</dbReference>